<sequence>MACFATSKNIEKIGNGEYQIVSEELAHKDLIILAISIRRLAELTKSQHLLKKRNLKIVKSESYKNDQQATDNCWNIIGNIIHSQDIVLTKHIPQCLSNDIYEMMKNRIEVEAIIDVKSDRKHTKTFSAVHFLKELVSYMEEIEDILSDNKIYVGSLFS</sequence>
<accession>A0ABT8T0Z5</accession>
<evidence type="ECO:0000313" key="1">
    <source>
        <dbReference type="EMBL" id="MDO1584424.1"/>
    </source>
</evidence>
<organism evidence="1 2">
    <name type="scientific">Rhizobium oryzicola</name>
    <dbReference type="NCBI Taxonomy" id="1232668"/>
    <lineage>
        <taxon>Bacteria</taxon>
        <taxon>Pseudomonadati</taxon>
        <taxon>Pseudomonadota</taxon>
        <taxon>Alphaproteobacteria</taxon>
        <taxon>Hyphomicrobiales</taxon>
        <taxon>Rhizobiaceae</taxon>
        <taxon>Rhizobium/Agrobacterium group</taxon>
        <taxon>Rhizobium</taxon>
    </lineage>
</organism>
<dbReference type="EMBL" id="JAUKWQ010000008">
    <property type="protein sequence ID" value="MDO1584424.1"/>
    <property type="molecule type" value="Genomic_DNA"/>
</dbReference>
<evidence type="ECO:0000313" key="2">
    <source>
        <dbReference type="Proteomes" id="UP001169006"/>
    </source>
</evidence>
<dbReference type="Proteomes" id="UP001169006">
    <property type="component" value="Unassembled WGS sequence"/>
</dbReference>
<reference evidence="1" key="1">
    <citation type="journal article" date="2015" name="Int. J. Syst. Evol. Microbiol.">
        <title>Rhizobium oryzicola sp. nov., potential plant-growth-promoting endophytic bacteria isolated from rice roots.</title>
        <authorList>
            <person name="Zhang X.X."/>
            <person name="Gao J.S."/>
            <person name="Cao Y.H."/>
            <person name="Sheirdil R.A."/>
            <person name="Wang X.C."/>
            <person name="Zhang L."/>
        </authorList>
    </citation>
    <scope>NUCLEOTIDE SEQUENCE</scope>
    <source>
        <strain evidence="1">05753</strain>
    </source>
</reference>
<dbReference type="RefSeq" id="WP_302078662.1">
    <property type="nucleotide sequence ID" value="NZ_JAUKWQ010000008.1"/>
</dbReference>
<proteinExistence type="predicted"/>
<gene>
    <name evidence="1" type="ORF">Q2T52_20245</name>
</gene>
<keyword evidence="2" id="KW-1185">Reference proteome</keyword>
<comment type="caution">
    <text evidence="1">The sequence shown here is derived from an EMBL/GenBank/DDBJ whole genome shotgun (WGS) entry which is preliminary data.</text>
</comment>
<reference evidence="1" key="2">
    <citation type="submission" date="2023-07" db="EMBL/GenBank/DDBJ databases">
        <authorList>
            <person name="Sun H."/>
        </authorList>
    </citation>
    <scope>NUCLEOTIDE SEQUENCE</scope>
    <source>
        <strain evidence="1">05753</strain>
    </source>
</reference>
<protein>
    <submittedName>
        <fullName evidence="1">Uncharacterized protein</fullName>
    </submittedName>
</protein>
<name>A0ABT8T0Z5_9HYPH</name>